<dbReference type="GO" id="GO:0000270">
    <property type="term" value="P:peptidoglycan metabolic process"/>
    <property type="evidence" value="ECO:0007669"/>
    <property type="project" value="InterPro"/>
</dbReference>
<dbReference type="InterPro" id="IPR000189">
    <property type="entry name" value="Transglyc_AS"/>
</dbReference>
<proteinExistence type="inferred from homology"/>
<dbReference type="OrthoDB" id="9815002at2"/>
<dbReference type="InterPro" id="IPR008258">
    <property type="entry name" value="Transglycosylase_SLT_dom_1"/>
</dbReference>
<evidence type="ECO:0000313" key="4">
    <source>
        <dbReference type="Proteomes" id="UP000239706"/>
    </source>
</evidence>
<dbReference type="AlphaFoldDB" id="A0A2T0B594"/>
<dbReference type="EMBL" id="PVXO01000032">
    <property type="protein sequence ID" value="PRR79064.1"/>
    <property type="molecule type" value="Genomic_DNA"/>
</dbReference>
<feature type="domain" description="Transglycosylase SLT" evidence="2">
    <location>
        <begin position="95"/>
        <end position="189"/>
    </location>
</feature>
<dbReference type="Proteomes" id="UP000239706">
    <property type="component" value="Unassembled WGS sequence"/>
</dbReference>
<comment type="similarity">
    <text evidence="1">Belongs to the transglycosylase Slt family.</text>
</comment>
<reference evidence="3 4" key="1">
    <citation type="submission" date="2018-03" db="EMBL/GenBank/DDBJ databases">
        <title>Genome sequence of Clostridium liquoris DSM 100320.</title>
        <authorList>
            <person name="Poehlein A."/>
            <person name="Daniel R."/>
        </authorList>
    </citation>
    <scope>NUCLEOTIDE SEQUENCE [LARGE SCALE GENOMIC DNA]</scope>
    <source>
        <strain evidence="3 4">DSM 100320</strain>
    </source>
</reference>
<dbReference type="PROSITE" id="PS00922">
    <property type="entry name" value="TRANSGLYCOSYLASE"/>
    <property type="match status" value="1"/>
</dbReference>
<dbReference type="PANTHER" id="PTHR37423">
    <property type="entry name" value="SOLUBLE LYTIC MUREIN TRANSGLYCOSYLASE-RELATED"/>
    <property type="match status" value="1"/>
</dbReference>
<dbReference type="Gene3D" id="1.10.530.10">
    <property type="match status" value="1"/>
</dbReference>
<organism evidence="3 4">
    <name type="scientific">Clostridium liquoris</name>
    <dbReference type="NCBI Taxonomy" id="1289519"/>
    <lineage>
        <taxon>Bacteria</taxon>
        <taxon>Bacillati</taxon>
        <taxon>Bacillota</taxon>
        <taxon>Clostridia</taxon>
        <taxon>Eubacteriales</taxon>
        <taxon>Clostridiaceae</taxon>
        <taxon>Clostridium</taxon>
    </lineage>
</organism>
<dbReference type="CDD" id="cd00254">
    <property type="entry name" value="LT-like"/>
    <property type="match status" value="1"/>
</dbReference>
<keyword evidence="4" id="KW-1185">Reference proteome</keyword>
<evidence type="ECO:0000259" key="2">
    <source>
        <dbReference type="Pfam" id="PF01464"/>
    </source>
</evidence>
<dbReference type="GO" id="GO:0008933">
    <property type="term" value="F:peptidoglycan lytic transglycosylase activity"/>
    <property type="evidence" value="ECO:0007669"/>
    <property type="project" value="InterPro"/>
</dbReference>
<dbReference type="RefSeq" id="WP_106063245.1">
    <property type="nucleotide sequence ID" value="NZ_PVXO01000032.1"/>
</dbReference>
<gene>
    <name evidence="3" type="primary">slt_1</name>
    <name evidence="3" type="ORF">CLLI_11050</name>
</gene>
<comment type="caution">
    <text evidence="3">The sequence shown here is derived from an EMBL/GenBank/DDBJ whole genome shotgun (WGS) entry which is preliminary data.</text>
</comment>
<dbReference type="SUPFAM" id="SSF53955">
    <property type="entry name" value="Lysozyme-like"/>
    <property type="match status" value="1"/>
</dbReference>
<sequence length="216" mass="23552">MKIDDNKRIEGFLQMQLLRQVLKNTIEDSPSFDLVLESVTNAMADKNGGLNGINLGSIDLKDLGYGGGTKLVSDVRSTSSNVKSNNPKLDEIVENVSRKFGVDKDLIISVIKQESSFQPNCVSEAGAMGLMQLMPSTAKEMGVNNPFDMEENINGGTKYLKGLLDMYGNSKELALAAYNAGPGTLQNRGVKNTSDIGKLPYETKNYVKKVMKNYGK</sequence>
<dbReference type="EC" id="4.2.2.-" evidence="3"/>
<name>A0A2T0B594_9CLOT</name>
<evidence type="ECO:0000256" key="1">
    <source>
        <dbReference type="ARBA" id="ARBA00007734"/>
    </source>
</evidence>
<dbReference type="Pfam" id="PF01464">
    <property type="entry name" value="SLT"/>
    <property type="match status" value="1"/>
</dbReference>
<dbReference type="GO" id="GO:0016020">
    <property type="term" value="C:membrane"/>
    <property type="evidence" value="ECO:0007669"/>
    <property type="project" value="InterPro"/>
</dbReference>
<dbReference type="PANTHER" id="PTHR37423:SF2">
    <property type="entry name" value="MEMBRANE-BOUND LYTIC MUREIN TRANSGLYCOSYLASE C"/>
    <property type="match status" value="1"/>
</dbReference>
<keyword evidence="3" id="KW-0456">Lyase</keyword>
<evidence type="ECO:0000313" key="3">
    <source>
        <dbReference type="EMBL" id="PRR79064.1"/>
    </source>
</evidence>
<protein>
    <submittedName>
        <fullName evidence="3">Soluble lytic murein transglycosylase</fullName>
        <ecNumber evidence="3">4.2.2.-</ecNumber>
    </submittedName>
</protein>
<accession>A0A2T0B594</accession>
<dbReference type="InterPro" id="IPR023346">
    <property type="entry name" value="Lysozyme-like_dom_sf"/>
</dbReference>